<protein>
    <recommendedName>
        <fullName evidence="4">TPR-like protein</fullName>
    </recommendedName>
</protein>
<dbReference type="InterPro" id="IPR011990">
    <property type="entry name" value="TPR-like_helical_dom_sf"/>
</dbReference>
<organism evidence="2 3">
    <name type="scientific">Rhizoctonia solani</name>
    <dbReference type="NCBI Taxonomy" id="456999"/>
    <lineage>
        <taxon>Eukaryota</taxon>
        <taxon>Fungi</taxon>
        <taxon>Dikarya</taxon>
        <taxon>Basidiomycota</taxon>
        <taxon>Agaricomycotina</taxon>
        <taxon>Agaricomycetes</taxon>
        <taxon>Cantharellales</taxon>
        <taxon>Ceratobasidiaceae</taxon>
        <taxon>Rhizoctonia</taxon>
    </lineage>
</organism>
<dbReference type="OrthoDB" id="1926212at2759"/>
<dbReference type="Gene3D" id="1.25.40.10">
    <property type="entry name" value="Tetratricopeptide repeat domain"/>
    <property type="match status" value="1"/>
</dbReference>
<reference evidence="2" key="1">
    <citation type="submission" date="2021-01" db="EMBL/GenBank/DDBJ databases">
        <authorList>
            <person name="Kaushik A."/>
        </authorList>
    </citation>
    <scope>NUCLEOTIDE SEQUENCE</scope>
    <source>
        <strain evidence="2">AG3-1AP</strain>
    </source>
</reference>
<dbReference type="GO" id="GO:0097363">
    <property type="term" value="F:protein O-acetylglucosaminyltransferase activity"/>
    <property type="evidence" value="ECO:0007669"/>
    <property type="project" value="TreeGrafter"/>
</dbReference>
<evidence type="ECO:0000313" key="2">
    <source>
        <dbReference type="EMBL" id="CAE6402410.1"/>
    </source>
</evidence>
<dbReference type="PROSITE" id="PS50005">
    <property type="entry name" value="TPR"/>
    <property type="match status" value="1"/>
</dbReference>
<keyword evidence="1" id="KW-0802">TPR repeat</keyword>
<dbReference type="Pfam" id="PF13432">
    <property type="entry name" value="TPR_16"/>
    <property type="match status" value="1"/>
</dbReference>
<dbReference type="SUPFAM" id="SSF48452">
    <property type="entry name" value="TPR-like"/>
    <property type="match status" value="1"/>
</dbReference>
<evidence type="ECO:0008006" key="4">
    <source>
        <dbReference type="Google" id="ProtNLM"/>
    </source>
</evidence>
<gene>
    <name evidence="2" type="ORF">RDB_LOCUS14771</name>
</gene>
<dbReference type="InterPro" id="IPR037919">
    <property type="entry name" value="OGT"/>
</dbReference>
<comment type="caution">
    <text evidence="2">The sequence shown here is derived from an EMBL/GenBank/DDBJ whole genome shotgun (WGS) entry which is preliminary data.</text>
</comment>
<evidence type="ECO:0000256" key="1">
    <source>
        <dbReference type="PROSITE-ProRule" id="PRU00339"/>
    </source>
</evidence>
<dbReference type="PANTHER" id="PTHR44366">
    <property type="entry name" value="UDP-N-ACETYLGLUCOSAMINE--PEPTIDE N-ACETYLGLUCOSAMINYLTRANSFERASE 110 KDA SUBUNIT"/>
    <property type="match status" value="1"/>
</dbReference>
<name>A0A8H3A6T7_9AGAM</name>
<dbReference type="Proteomes" id="UP000663831">
    <property type="component" value="Unassembled WGS sequence"/>
</dbReference>
<evidence type="ECO:0000313" key="3">
    <source>
        <dbReference type="Proteomes" id="UP000663831"/>
    </source>
</evidence>
<dbReference type="EMBL" id="CAJMWV010000534">
    <property type="protein sequence ID" value="CAE6402410.1"/>
    <property type="molecule type" value="Genomic_DNA"/>
</dbReference>
<dbReference type="InterPro" id="IPR019734">
    <property type="entry name" value="TPR_rpt"/>
</dbReference>
<proteinExistence type="predicted"/>
<sequence length="247" mass="26801">MIAKVLGHSGESTNSVNPSKIIEPLAARTVRATLPRVTSISRIAPRLIQPRSILRAPAYQHTRWASSVTPTSSTHDPAEMEALEALEAGTQKLEEGDVEGARTLYQRSVDLKPNASNLFNLGVTKYHAKDFDGAIENWKQSIELQPDSPDAHTNLASAYIMNPVAKPQLAVQHLRIAVELAPQDPEIAFNLAAVLEACGELDESLKYYTVSKDHGVERAAVHIRNVSAKILGKRVQAQGTTGQSSTP</sequence>
<feature type="repeat" description="TPR" evidence="1">
    <location>
        <begin position="115"/>
        <end position="148"/>
    </location>
</feature>
<dbReference type="Pfam" id="PF13414">
    <property type="entry name" value="TPR_11"/>
    <property type="match status" value="1"/>
</dbReference>
<dbReference type="AlphaFoldDB" id="A0A8H3A6T7"/>
<dbReference type="SMART" id="SM00028">
    <property type="entry name" value="TPR"/>
    <property type="match status" value="3"/>
</dbReference>
<dbReference type="GO" id="GO:0006493">
    <property type="term" value="P:protein O-linked glycosylation"/>
    <property type="evidence" value="ECO:0007669"/>
    <property type="project" value="InterPro"/>
</dbReference>
<dbReference type="PANTHER" id="PTHR44366:SF1">
    <property type="entry name" value="UDP-N-ACETYLGLUCOSAMINE--PEPTIDE N-ACETYLGLUCOSAMINYLTRANSFERASE 110 KDA SUBUNIT"/>
    <property type="match status" value="1"/>
</dbReference>
<accession>A0A8H3A6T7</accession>